<evidence type="ECO:0000313" key="2">
    <source>
        <dbReference type="Proteomes" id="UP000008021"/>
    </source>
</evidence>
<dbReference type="HOGENOM" id="CLU_2945653_0_0_1"/>
<name>A0A0E0DBC2_9ORYZ</name>
<proteinExistence type="predicted"/>
<evidence type="ECO:0000313" key="1">
    <source>
        <dbReference type="EnsemblPlants" id="OMERI04G03920.1"/>
    </source>
</evidence>
<reference evidence="1" key="1">
    <citation type="submission" date="2015-04" db="UniProtKB">
        <authorList>
            <consortium name="EnsemblPlants"/>
        </authorList>
    </citation>
    <scope>IDENTIFICATION</scope>
</reference>
<protein>
    <submittedName>
        <fullName evidence="1">Uncharacterized protein</fullName>
    </submittedName>
</protein>
<keyword evidence="2" id="KW-1185">Reference proteome</keyword>
<accession>A0A0E0DBC2</accession>
<reference evidence="1" key="2">
    <citation type="submission" date="2018-05" db="EMBL/GenBank/DDBJ databases">
        <title>OmerRS3 (Oryza meridionalis Reference Sequence Version 3).</title>
        <authorList>
            <person name="Zhang J."/>
            <person name="Kudrna D."/>
            <person name="Lee S."/>
            <person name="Talag J."/>
            <person name="Welchert J."/>
            <person name="Wing R.A."/>
        </authorList>
    </citation>
    <scope>NUCLEOTIDE SEQUENCE [LARGE SCALE GENOMIC DNA]</scope>
    <source>
        <strain evidence="1">cv. OR44</strain>
    </source>
</reference>
<organism evidence="1">
    <name type="scientific">Oryza meridionalis</name>
    <dbReference type="NCBI Taxonomy" id="40149"/>
    <lineage>
        <taxon>Eukaryota</taxon>
        <taxon>Viridiplantae</taxon>
        <taxon>Streptophyta</taxon>
        <taxon>Embryophyta</taxon>
        <taxon>Tracheophyta</taxon>
        <taxon>Spermatophyta</taxon>
        <taxon>Magnoliopsida</taxon>
        <taxon>Liliopsida</taxon>
        <taxon>Poales</taxon>
        <taxon>Poaceae</taxon>
        <taxon>BOP clade</taxon>
        <taxon>Oryzoideae</taxon>
        <taxon>Oryzeae</taxon>
        <taxon>Oryzinae</taxon>
        <taxon>Oryza</taxon>
    </lineage>
</organism>
<dbReference type="AlphaFoldDB" id="A0A0E0DBC2"/>
<sequence>MKSVFDRLKESLKVTGGDTPAITVPVTKVPETKLVANPKIQNVRGSFFVCLCWALLVPNL</sequence>
<dbReference type="Proteomes" id="UP000008021">
    <property type="component" value="Chromosome 4"/>
</dbReference>
<dbReference type="EnsemblPlants" id="OMERI04G03920.1">
    <property type="protein sequence ID" value="OMERI04G03920.1"/>
    <property type="gene ID" value="OMERI04G03920"/>
</dbReference>
<dbReference type="Gramene" id="OMERI04G03920.1">
    <property type="protein sequence ID" value="OMERI04G03920.1"/>
    <property type="gene ID" value="OMERI04G03920"/>
</dbReference>